<dbReference type="EMBL" id="KZ308912">
    <property type="protein sequence ID" value="KAG8235470.1"/>
    <property type="molecule type" value="Genomic_DNA"/>
</dbReference>
<evidence type="ECO:0000256" key="1">
    <source>
        <dbReference type="ARBA" id="ARBA00004184"/>
    </source>
</evidence>
<keyword evidence="7" id="KW-1133">Transmembrane helix</keyword>
<keyword evidence="4 7" id="KW-0472">Membrane</keyword>
<organism evidence="9 10">
    <name type="scientific">Ladona fulva</name>
    <name type="common">Scarce chaser dragonfly</name>
    <name type="synonym">Libellula fulva</name>
    <dbReference type="NCBI Taxonomy" id="123851"/>
    <lineage>
        <taxon>Eukaryota</taxon>
        <taxon>Metazoa</taxon>
        <taxon>Ecdysozoa</taxon>
        <taxon>Arthropoda</taxon>
        <taxon>Hexapoda</taxon>
        <taxon>Insecta</taxon>
        <taxon>Pterygota</taxon>
        <taxon>Palaeoptera</taxon>
        <taxon>Odonata</taxon>
        <taxon>Epiprocta</taxon>
        <taxon>Anisoptera</taxon>
        <taxon>Libelluloidea</taxon>
        <taxon>Libellulidae</taxon>
        <taxon>Ladona</taxon>
    </lineage>
</organism>
<proteinExistence type="inferred from homology"/>
<dbReference type="GO" id="GO:0006631">
    <property type="term" value="P:fatty acid metabolic process"/>
    <property type="evidence" value="ECO:0007669"/>
    <property type="project" value="TreeGrafter"/>
</dbReference>
<evidence type="ECO:0000256" key="7">
    <source>
        <dbReference type="SAM" id="Phobius"/>
    </source>
</evidence>
<comment type="caution">
    <text evidence="9">The sequence shown here is derived from an EMBL/GenBank/DDBJ whole genome shotgun (WGS) entry which is preliminary data.</text>
</comment>
<keyword evidence="7" id="KW-0812">Transmembrane</keyword>
<dbReference type="Pfam" id="PF19277">
    <property type="entry name" value="GPAT_C"/>
    <property type="match status" value="1"/>
</dbReference>
<evidence type="ECO:0000256" key="2">
    <source>
        <dbReference type="ARBA" id="ARBA00007937"/>
    </source>
</evidence>
<keyword evidence="5 6" id="KW-0012">Acyltransferase</keyword>
<dbReference type="InterPro" id="IPR002123">
    <property type="entry name" value="Plipid/glycerol_acylTrfase"/>
</dbReference>
<dbReference type="AlphaFoldDB" id="A0A8K0KKU6"/>
<dbReference type="PIRSF" id="PIRSF000437">
    <property type="entry name" value="GPAT_DHAPAT"/>
    <property type="match status" value="1"/>
</dbReference>
<dbReference type="GO" id="GO:0004366">
    <property type="term" value="F:glycerol-3-phosphate O-acyltransferase activity"/>
    <property type="evidence" value="ECO:0007669"/>
    <property type="project" value="TreeGrafter"/>
</dbReference>
<sequence length="689" mass="78569">MCSSVRSLAEFKDIIGERFKSSDIFWVSREWKPSPSYRNGKRRTPEEVKLDIITSTRIQHVIEELVEELKTSKALLYKEVDGILDEMGHRQQLPVIRWFGYFLTKVMKRLYSGIFINEPSIERMRAVMTDSPVILVPSHRSYADFLLLSYICFHFNVMLPVIAAGMDFVAMWGIGRMLRDSGAFFIRRSFGNDKLYWAAFSEYVQYLVKYGDSPVEFFIEGTRSRSAKSLTPKLGFLSVALECFFSGEVPDIILVPVNISYDRTLEEVLYAYELLGVPKPKESTSGLLKALRLLDEQYGRIHVDFAEPISARQFCASIGYSDHHRAIRAASHSLSHPHHPSAYESKAVSHLAYHLVRQQQFHAVLSPFSIISLVLSNHLALSATNLKQSEMKLSELVHEVNELVAGEVEAVVLEALSVHKSLVQLTPSHTIQLVKVHSRAMKINSSKLKGHEMSQKTLEVAVSMVMLQHYVNQVLHYLINPAIVTMSMWCLDEREAIDKGELFTKYQFLRTLLSFDFILHKSWEVKDFEEAVKQLDLLNIVEEVVPNKLMLGNHKKLQIIMSNLIMPFLTSYSVVCHVVEEVASDWCAVSTIVKAAQKRMEELLYEGTSFQPQSLSLDGFNSAVSSLASMGALSKRRINGELKYQINKEILKKLSHELSKYLQYPGRKAFLRDGLRSVYLAKQTERAKL</sequence>
<dbReference type="CDD" id="cd07993">
    <property type="entry name" value="LPLAT_DHAPAT-like"/>
    <property type="match status" value="1"/>
</dbReference>
<feature type="transmembrane region" description="Helical" evidence="7">
    <location>
        <begin position="145"/>
        <end position="169"/>
    </location>
</feature>
<dbReference type="PANTHER" id="PTHR12563:SF17">
    <property type="entry name" value="DIHYDROXYACETONE PHOSPHATE ACYLTRANSFERASE"/>
    <property type="match status" value="1"/>
</dbReference>
<reference evidence="9" key="1">
    <citation type="submission" date="2013-04" db="EMBL/GenBank/DDBJ databases">
        <authorList>
            <person name="Qu J."/>
            <person name="Murali S.C."/>
            <person name="Bandaranaike D."/>
            <person name="Bellair M."/>
            <person name="Blankenburg K."/>
            <person name="Chao H."/>
            <person name="Dinh H."/>
            <person name="Doddapaneni H."/>
            <person name="Downs B."/>
            <person name="Dugan-Rocha S."/>
            <person name="Elkadiri S."/>
            <person name="Gnanaolivu R.D."/>
            <person name="Hernandez B."/>
            <person name="Javaid M."/>
            <person name="Jayaseelan J.C."/>
            <person name="Lee S."/>
            <person name="Li M."/>
            <person name="Ming W."/>
            <person name="Munidasa M."/>
            <person name="Muniz J."/>
            <person name="Nguyen L."/>
            <person name="Ongeri F."/>
            <person name="Osuji N."/>
            <person name="Pu L.-L."/>
            <person name="Puazo M."/>
            <person name="Qu C."/>
            <person name="Quiroz J."/>
            <person name="Raj R."/>
            <person name="Weissenberger G."/>
            <person name="Xin Y."/>
            <person name="Zou X."/>
            <person name="Han Y."/>
            <person name="Richards S."/>
            <person name="Worley K."/>
            <person name="Muzny D."/>
            <person name="Gibbs R."/>
        </authorList>
    </citation>
    <scope>NUCLEOTIDE SEQUENCE</scope>
    <source>
        <strain evidence="9">Sampled in the wild</strain>
    </source>
</reference>
<dbReference type="InterPro" id="IPR041728">
    <property type="entry name" value="GPAT/DHAPAT_LPLAT"/>
</dbReference>
<dbReference type="GO" id="GO:0005778">
    <property type="term" value="C:peroxisomal membrane"/>
    <property type="evidence" value="ECO:0007669"/>
    <property type="project" value="TreeGrafter"/>
</dbReference>
<accession>A0A8K0KKU6</accession>
<evidence type="ECO:0000256" key="4">
    <source>
        <dbReference type="ARBA" id="ARBA00023136"/>
    </source>
</evidence>
<dbReference type="GO" id="GO:0016287">
    <property type="term" value="F:glycerone-phosphate O-acyltransferase activity"/>
    <property type="evidence" value="ECO:0007669"/>
    <property type="project" value="TreeGrafter"/>
</dbReference>
<evidence type="ECO:0000256" key="5">
    <source>
        <dbReference type="ARBA" id="ARBA00023315"/>
    </source>
</evidence>
<reference evidence="9" key="2">
    <citation type="submission" date="2017-10" db="EMBL/GenBank/DDBJ databases">
        <title>Ladona fulva Genome sequencing and assembly.</title>
        <authorList>
            <person name="Murali S."/>
            <person name="Richards S."/>
            <person name="Bandaranaike D."/>
            <person name="Bellair M."/>
            <person name="Blankenburg K."/>
            <person name="Chao H."/>
            <person name="Dinh H."/>
            <person name="Doddapaneni H."/>
            <person name="Dugan-Rocha S."/>
            <person name="Elkadiri S."/>
            <person name="Gnanaolivu R."/>
            <person name="Hernandez B."/>
            <person name="Skinner E."/>
            <person name="Javaid M."/>
            <person name="Lee S."/>
            <person name="Li M."/>
            <person name="Ming W."/>
            <person name="Munidasa M."/>
            <person name="Muniz J."/>
            <person name="Nguyen L."/>
            <person name="Hughes D."/>
            <person name="Osuji N."/>
            <person name="Pu L.-L."/>
            <person name="Puazo M."/>
            <person name="Qu C."/>
            <person name="Quiroz J."/>
            <person name="Raj R."/>
            <person name="Weissenberger G."/>
            <person name="Xin Y."/>
            <person name="Zou X."/>
            <person name="Han Y."/>
            <person name="Worley K."/>
            <person name="Muzny D."/>
            <person name="Gibbs R."/>
        </authorList>
    </citation>
    <scope>NUCLEOTIDE SEQUENCE</scope>
    <source>
        <strain evidence="9">Sampled in the wild</strain>
    </source>
</reference>
<evidence type="ECO:0000313" key="9">
    <source>
        <dbReference type="EMBL" id="KAG8235470.1"/>
    </source>
</evidence>
<dbReference type="InterPro" id="IPR045520">
    <property type="entry name" value="GPAT/DHAPAT_C"/>
</dbReference>
<comment type="similarity">
    <text evidence="2 6">Belongs to the GPAT/DAPAT family.</text>
</comment>
<evidence type="ECO:0000256" key="3">
    <source>
        <dbReference type="ARBA" id="ARBA00022679"/>
    </source>
</evidence>
<keyword evidence="3 6" id="KW-0808">Transferase</keyword>
<evidence type="ECO:0000313" key="10">
    <source>
        <dbReference type="Proteomes" id="UP000792457"/>
    </source>
</evidence>
<gene>
    <name evidence="9" type="ORF">J437_LFUL014100</name>
</gene>
<dbReference type="GO" id="GO:0031966">
    <property type="term" value="C:mitochondrial membrane"/>
    <property type="evidence" value="ECO:0007669"/>
    <property type="project" value="TreeGrafter"/>
</dbReference>
<dbReference type="InterPro" id="IPR022284">
    <property type="entry name" value="GPAT/DHAPAT"/>
</dbReference>
<dbReference type="Proteomes" id="UP000792457">
    <property type="component" value="Unassembled WGS sequence"/>
</dbReference>
<dbReference type="SMART" id="SM00563">
    <property type="entry name" value="PlsC"/>
    <property type="match status" value="1"/>
</dbReference>
<keyword evidence="10" id="KW-1185">Reference proteome</keyword>
<evidence type="ECO:0000259" key="8">
    <source>
        <dbReference type="SMART" id="SM00563"/>
    </source>
</evidence>
<dbReference type="Pfam" id="PF01553">
    <property type="entry name" value="Acyltransferase"/>
    <property type="match status" value="1"/>
</dbReference>
<name>A0A8K0KKU6_LADFU</name>
<evidence type="ECO:0000256" key="6">
    <source>
        <dbReference type="PIRNR" id="PIRNR000437"/>
    </source>
</evidence>
<dbReference type="GO" id="GO:0012505">
    <property type="term" value="C:endomembrane system"/>
    <property type="evidence" value="ECO:0007669"/>
    <property type="project" value="UniProtKB-SubCell"/>
</dbReference>
<dbReference type="GO" id="GO:0008611">
    <property type="term" value="P:ether lipid biosynthetic process"/>
    <property type="evidence" value="ECO:0007669"/>
    <property type="project" value="TreeGrafter"/>
</dbReference>
<feature type="domain" description="Phospholipid/glycerol acyltransferase" evidence="8">
    <location>
        <begin position="133"/>
        <end position="262"/>
    </location>
</feature>
<dbReference type="OrthoDB" id="10255570at2759"/>
<protein>
    <recommendedName>
        <fullName evidence="8">Phospholipid/glycerol acyltransferase domain-containing protein</fullName>
    </recommendedName>
</protein>
<dbReference type="GO" id="GO:0019432">
    <property type="term" value="P:triglyceride biosynthetic process"/>
    <property type="evidence" value="ECO:0007669"/>
    <property type="project" value="TreeGrafter"/>
</dbReference>
<comment type="subcellular location">
    <subcellularLocation>
        <location evidence="1">Endomembrane system</location>
        <topology evidence="1">Peripheral membrane protein</topology>
    </subcellularLocation>
</comment>
<dbReference type="PANTHER" id="PTHR12563">
    <property type="entry name" value="GLYCEROL-3-PHOSPHATE ACYLTRANSFERASE"/>
    <property type="match status" value="1"/>
</dbReference>
<dbReference type="GO" id="GO:0008654">
    <property type="term" value="P:phospholipid biosynthetic process"/>
    <property type="evidence" value="ECO:0007669"/>
    <property type="project" value="TreeGrafter"/>
</dbReference>
<dbReference type="SUPFAM" id="SSF69593">
    <property type="entry name" value="Glycerol-3-phosphate (1)-acyltransferase"/>
    <property type="match status" value="1"/>
</dbReference>